<dbReference type="SUPFAM" id="SSF89447">
    <property type="entry name" value="AbrB/MazE/MraZ-like"/>
    <property type="match status" value="1"/>
</dbReference>
<protein>
    <recommendedName>
        <fullName evidence="2">SpoVT-AbrB domain-containing protein</fullName>
    </recommendedName>
</protein>
<proteinExistence type="predicted"/>
<dbReference type="EMBL" id="LAZR01000778">
    <property type="protein sequence ID" value="KKN58062.1"/>
    <property type="molecule type" value="Genomic_DNA"/>
</dbReference>
<sequence length="119" mass="13643">MKKIKKNIKSLRNCLKKKGFSEKNKYSENLLLCMTIDEKSKVGKKGEILPKKPLREFSGIKPGDNVFIEAQPGRLIINKIFSVEELLEMPIISQGTAESIEKEIEEEVKIQEKLTNDEH</sequence>
<evidence type="ECO:0008006" key="2">
    <source>
        <dbReference type="Google" id="ProtNLM"/>
    </source>
</evidence>
<dbReference type="AlphaFoldDB" id="A0A0F9S6Z5"/>
<organism evidence="1">
    <name type="scientific">marine sediment metagenome</name>
    <dbReference type="NCBI Taxonomy" id="412755"/>
    <lineage>
        <taxon>unclassified sequences</taxon>
        <taxon>metagenomes</taxon>
        <taxon>ecological metagenomes</taxon>
    </lineage>
</organism>
<comment type="caution">
    <text evidence="1">The sequence shown here is derived from an EMBL/GenBank/DDBJ whole genome shotgun (WGS) entry which is preliminary data.</text>
</comment>
<accession>A0A0F9S6Z5</accession>
<gene>
    <name evidence="1" type="ORF">LCGC14_0555780</name>
</gene>
<reference evidence="1" key="1">
    <citation type="journal article" date="2015" name="Nature">
        <title>Complex archaea that bridge the gap between prokaryotes and eukaryotes.</title>
        <authorList>
            <person name="Spang A."/>
            <person name="Saw J.H."/>
            <person name="Jorgensen S.L."/>
            <person name="Zaremba-Niedzwiedzka K."/>
            <person name="Martijn J."/>
            <person name="Lind A.E."/>
            <person name="van Eijk R."/>
            <person name="Schleper C."/>
            <person name="Guy L."/>
            <person name="Ettema T.J."/>
        </authorList>
    </citation>
    <scope>NUCLEOTIDE SEQUENCE</scope>
</reference>
<evidence type="ECO:0000313" key="1">
    <source>
        <dbReference type="EMBL" id="KKN58062.1"/>
    </source>
</evidence>
<dbReference type="InterPro" id="IPR037914">
    <property type="entry name" value="SpoVT-AbrB_sf"/>
</dbReference>
<name>A0A0F9S6Z5_9ZZZZ</name>